<feature type="transmembrane region" description="Helical" evidence="6">
    <location>
        <begin position="470"/>
        <end position="491"/>
    </location>
</feature>
<feature type="compositionally biased region" description="Basic and acidic residues" evidence="5">
    <location>
        <begin position="1"/>
        <end position="10"/>
    </location>
</feature>
<evidence type="ECO:0000313" key="10">
    <source>
        <dbReference type="Proteomes" id="UP000646827"/>
    </source>
</evidence>
<feature type="transmembrane region" description="Helical" evidence="6">
    <location>
        <begin position="646"/>
        <end position="666"/>
    </location>
</feature>
<keyword evidence="2 6" id="KW-0812">Transmembrane</keyword>
<dbReference type="EMBL" id="JAEPRB010000046">
    <property type="protein sequence ID" value="KAG2224234.1"/>
    <property type="molecule type" value="Genomic_DNA"/>
</dbReference>
<dbReference type="GO" id="GO:0032541">
    <property type="term" value="C:cortical endoplasmic reticulum"/>
    <property type="evidence" value="ECO:0007669"/>
    <property type="project" value="TreeGrafter"/>
</dbReference>
<evidence type="ECO:0000259" key="8">
    <source>
        <dbReference type="Pfam" id="PF20877"/>
    </source>
</evidence>
<evidence type="ECO:0000256" key="1">
    <source>
        <dbReference type="ARBA" id="ARBA00004141"/>
    </source>
</evidence>
<dbReference type="Pfam" id="PF20877">
    <property type="entry name" value="Anoctamin_N"/>
    <property type="match status" value="1"/>
</dbReference>
<dbReference type="InterPro" id="IPR049456">
    <property type="entry name" value="Anoctamin_N_fung"/>
</dbReference>
<dbReference type="InterPro" id="IPR007632">
    <property type="entry name" value="Anoctamin"/>
</dbReference>
<dbReference type="GO" id="GO:0005254">
    <property type="term" value="F:chloride channel activity"/>
    <property type="evidence" value="ECO:0007669"/>
    <property type="project" value="TreeGrafter"/>
</dbReference>
<dbReference type="AlphaFoldDB" id="A0A8H7S605"/>
<feature type="domain" description="Anoctamin alpha-beta plait" evidence="8">
    <location>
        <begin position="52"/>
        <end position="184"/>
    </location>
</feature>
<evidence type="ECO:0000256" key="2">
    <source>
        <dbReference type="ARBA" id="ARBA00022692"/>
    </source>
</evidence>
<keyword evidence="10" id="KW-1185">Reference proteome</keyword>
<name>A0A8H7S605_9FUNG</name>
<feature type="domain" description="Anoctamin transmembrane" evidence="7">
    <location>
        <begin position="221"/>
        <end position="682"/>
    </location>
</feature>
<feature type="transmembrane region" description="Helical" evidence="6">
    <location>
        <begin position="420"/>
        <end position="439"/>
    </location>
</feature>
<dbReference type="PANTHER" id="PTHR12308">
    <property type="entry name" value="ANOCTAMIN"/>
    <property type="match status" value="1"/>
</dbReference>
<dbReference type="GO" id="GO:0016020">
    <property type="term" value="C:membrane"/>
    <property type="evidence" value="ECO:0007669"/>
    <property type="project" value="UniProtKB-SubCell"/>
</dbReference>
<gene>
    <name evidence="9" type="ORF">INT45_000263</name>
</gene>
<accession>A0A8H7S605</accession>
<feature type="region of interest" description="Disordered" evidence="5">
    <location>
        <begin position="1"/>
        <end position="32"/>
    </location>
</feature>
<sequence>MEEKNKDQHPIKPGSTEFTHLFPPSGSSSDNEIITTSTSVEKQTSFVSFPRVDYVIVFKFPTKGKEKRETLQSKAQQQLDILINKLSRVGLNYQIQRDKRTQGTLFVFITCPNIVLKKELKRERIRDFLLGIRANEYNKEDEDEKKDLFDTNIDLLTDAERLRIVYEILTESEQEGGANISTEVDPFVDSLFPLHNDEFNKKWIHTWSKKSFINDEDLTQIRNHFGEKIAFYFAFLQNYLLWLSGPAIIGSCITLFGFKSLSIWFSLIMLIWSVVYIEMWKRKEQTLALKWNVRHCSKHEKQRLEFKGDRMVMDEITGEQVPFISTWKILSRRAMSLPGVALGAFFLSIIVGCVFVLQLFLHEYYTGPFRQILHYTPTIGYVLFIPTMTNIYSSWVKILNNWEMHKTESSWEYFYTQKIFIANFLVAYLSLFFIGWIYIPFGDHVLPYLTELHISHSHTKVDFNRLRGQLIYFIVTGQIIGFATEMLLPYVMNRLLPKVKKVAHEKKKNDPSSSSSEEEEEEKDKNLQSRNTTKFLKKVYRQVDLPEYNIYTDYVEMVIQFGYVSMFSTVWPLTGLCCIINNWIELRGDAIKICKYTRRPIPYRSEGVGPWIGNMETLTWLSSITMASFAYLFHPSTNIHSPYTPIFTILAILLSEHLYVFIRLIVRSSLNALPNWSDIMIRKGELRMKKVWLQRLLGRNNEEFISSSSSSTTTTTTSMNHSTSFYDVSQVISDAFKQE</sequence>
<evidence type="ECO:0000256" key="3">
    <source>
        <dbReference type="ARBA" id="ARBA00022989"/>
    </source>
</evidence>
<evidence type="ECO:0000313" key="9">
    <source>
        <dbReference type="EMBL" id="KAG2224234.1"/>
    </source>
</evidence>
<dbReference type="Pfam" id="PF04547">
    <property type="entry name" value="Anoctamin"/>
    <property type="match status" value="1"/>
</dbReference>
<dbReference type="InterPro" id="IPR049452">
    <property type="entry name" value="Anoctamin_TM"/>
</dbReference>
<evidence type="ECO:0000256" key="4">
    <source>
        <dbReference type="ARBA" id="ARBA00023136"/>
    </source>
</evidence>
<feature type="region of interest" description="Disordered" evidence="5">
    <location>
        <begin position="506"/>
        <end position="527"/>
    </location>
</feature>
<feature type="transmembrane region" description="Helical" evidence="6">
    <location>
        <begin position="381"/>
        <end position="399"/>
    </location>
</feature>
<keyword evidence="3 6" id="KW-1133">Transmembrane helix</keyword>
<comment type="caution">
    <text evidence="9">The sequence shown here is derived from an EMBL/GenBank/DDBJ whole genome shotgun (WGS) entry which is preliminary data.</text>
</comment>
<proteinExistence type="predicted"/>
<dbReference type="PANTHER" id="PTHR12308:SF73">
    <property type="entry name" value="ANOCTAMIN"/>
    <property type="match status" value="1"/>
</dbReference>
<feature type="transmembrane region" description="Helical" evidence="6">
    <location>
        <begin position="262"/>
        <end position="280"/>
    </location>
</feature>
<feature type="transmembrane region" description="Helical" evidence="6">
    <location>
        <begin position="337"/>
        <end position="361"/>
    </location>
</feature>
<evidence type="ECO:0000256" key="5">
    <source>
        <dbReference type="SAM" id="MobiDB-lite"/>
    </source>
</evidence>
<evidence type="ECO:0000256" key="6">
    <source>
        <dbReference type="SAM" id="Phobius"/>
    </source>
</evidence>
<keyword evidence="4 6" id="KW-0472">Membrane</keyword>
<organism evidence="9 10">
    <name type="scientific">Circinella minor</name>
    <dbReference type="NCBI Taxonomy" id="1195481"/>
    <lineage>
        <taxon>Eukaryota</taxon>
        <taxon>Fungi</taxon>
        <taxon>Fungi incertae sedis</taxon>
        <taxon>Mucoromycota</taxon>
        <taxon>Mucoromycotina</taxon>
        <taxon>Mucoromycetes</taxon>
        <taxon>Mucorales</taxon>
        <taxon>Lichtheimiaceae</taxon>
        <taxon>Circinella</taxon>
    </lineage>
</organism>
<feature type="transmembrane region" description="Helical" evidence="6">
    <location>
        <begin position="229"/>
        <end position="256"/>
    </location>
</feature>
<feature type="transmembrane region" description="Helical" evidence="6">
    <location>
        <begin position="617"/>
        <end position="634"/>
    </location>
</feature>
<protein>
    <submittedName>
        <fullName evidence="9">Uncharacterized protein</fullName>
    </submittedName>
</protein>
<dbReference type="Proteomes" id="UP000646827">
    <property type="component" value="Unassembled WGS sequence"/>
</dbReference>
<dbReference type="OrthoDB" id="296386at2759"/>
<reference evidence="9 10" key="1">
    <citation type="submission" date="2020-12" db="EMBL/GenBank/DDBJ databases">
        <title>Metabolic potential, ecology and presence of endohyphal bacteria is reflected in genomic diversity of Mucoromycotina.</title>
        <authorList>
            <person name="Muszewska A."/>
            <person name="Okrasinska A."/>
            <person name="Steczkiewicz K."/>
            <person name="Drgas O."/>
            <person name="Orlowska M."/>
            <person name="Perlinska-Lenart U."/>
            <person name="Aleksandrzak-Piekarczyk T."/>
            <person name="Szatraj K."/>
            <person name="Zielenkiewicz U."/>
            <person name="Pilsyk S."/>
            <person name="Malc E."/>
            <person name="Mieczkowski P."/>
            <person name="Kruszewska J.S."/>
            <person name="Biernat P."/>
            <person name="Pawlowska J."/>
        </authorList>
    </citation>
    <scope>NUCLEOTIDE SEQUENCE [LARGE SCALE GENOMIC DNA]</scope>
    <source>
        <strain evidence="9 10">CBS 142.35</strain>
    </source>
</reference>
<comment type="subcellular location">
    <subcellularLocation>
        <location evidence="1">Membrane</location>
        <topology evidence="1">Multi-pass membrane protein</topology>
    </subcellularLocation>
</comment>
<evidence type="ECO:0000259" key="7">
    <source>
        <dbReference type="Pfam" id="PF04547"/>
    </source>
</evidence>